<dbReference type="InterPro" id="IPR051924">
    <property type="entry name" value="GST_Kappa/NadH"/>
</dbReference>
<proteinExistence type="predicted"/>
<organism evidence="2">
    <name type="scientific">uncultured Solirubrobacteraceae bacterium</name>
    <dbReference type="NCBI Taxonomy" id="1162706"/>
    <lineage>
        <taxon>Bacteria</taxon>
        <taxon>Bacillati</taxon>
        <taxon>Actinomycetota</taxon>
        <taxon>Thermoleophilia</taxon>
        <taxon>Solirubrobacterales</taxon>
        <taxon>Solirubrobacteraceae</taxon>
        <taxon>environmental samples</taxon>
    </lineage>
</organism>
<protein>
    <recommendedName>
        <fullName evidence="1">DSBA-like thioredoxin domain-containing protein</fullName>
    </recommendedName>
</protein>
<reference evidence="2" key="1">
    <citation type="submission" date="2020-02" db="EMBL/GenBank/DDBJ databases">
        <authorList>
            <person name="Meier V. D."/>
        </authorList>
    </citation>
    <scope>NUCLEOTIDE SEQUENCE</scope>
    <source>
        <strain evidence="2">AVDCRST_MAG85</strain>
    </source>
</reference>
<dbReference type="AlphaFoldDB" id="A0A6J4SBZ3"/>
<evidence type="ECO:0000259" key="1">
    <source>
        <dbReference type="Pfam" id="PF01323"/>
    </source>
</evidence>
<sequence>MATFYYDLGSPYAWLTAERIRGATWVPVLLGGIFHVTGRSSWGFTDGREEGMAEVERRSADRGLPPVRWPDPWPNDGLTAMRAAAFADSERFALEAFRIHFVDGLALSDPANVGLAAERAGLDADEVLAAAADPAVKLKLRENTERALAEGVTGIPSLVRPGGEVLWGDDVIPDGP</sequence>
<dbReference type="SUPFAM" id="SSF52833">
    <property type="entry name" value="Thioredoxin-like"/>
    <property type="match status" value="1"/>
</dbReference>
<evidence type="ECO:0000313" key="2">
    <source>
        <dbReference type="EMBL" id="CAA9494821.1"/>
    </source>
</evidence>
<gene>
    <name evidence="2" type="ORF">AVDCRST_MAG85-1412</name>
</gene>
<dbReference type="PANTHER" id="PTHR42943:SF2">
    <property type="entry name" value="GLUTATHIONE S-TRANSFERASE KAPPA 1"/>
    <property type="match status" value="1"/>
</dbReference>
<dbReference type="InterPro" id="IPR001853">
    <property type="entry name" value="DSBA-like_thioredoxin_dom"/>
</dbReference>
<feature type="domain" description="DSBA-like thioredoxin" evidence="1">
    <location>
        <begin position="4"/>
        <end position="170"/>
    </location>
</feature>
<dbReference type="PANTHER" id="PTHR42943">
    <property type="entry name" value="GLUTATHIONE S-TRANSFERASE KAPPA"/>
    <property type="match status" value="1"/>
</dbReference>
<dbReference type="EMBL" id="CADCVT010000155">
    <property type="protein sequence ID" value="CAA9494821.1"/>
    <property type="molecule type" value="Genomic_DNA"/>
</dbReference>
<accession>A0A6J4SBZ3</accession>
<dbReference type="InterPro" id="IPR036249">
    <property type="entry name" value="Thioredoxin-like_sf"/>
</dbReference>
<dbReference type="GO" id="GO:0006749">
    <property type="term" value="P:glutathione metabolic process"/>
    <property type="evidence" value="ECO:0007669"/>
    <property type="project" value="TreeGrafter"/>
</dbReference>
<name>A0A6J4SBZ3_9ACTN</name>
<dbReference type="GO" id="GO:0004364">
    <property type="term" value="F:glutathione transferase activity"/>
    <property type="evidence" value="ECO:0007669"/>
    <property type="project" value="TreeGrafter"/>
</dbReference>
<dbReference type="Pfam" id="PF01323">
    <property type="entry name" value="DSBA"/>
    <property type="match status" value="1"/>
</dbReference>
<dbReference type="GO" id="GO:0004602">
    <property type="term" value="F:glutathione peroxidase activity"/>
    <property type="evidence" value="ECO:0007669"/>
    <property type="project" value="TreeGrafter"/>
</dbReference>
<dbReference type="Gene3D" id="3.40.30.10">
    <property type="entry name" value="Glutaredoxin"/>
    <property type="match status" value="1"/>
</dbReference>